<accession>A0AB38XPL3</accession>
<organism evidence="2 3">
    <name type="scientific">Winkia neuii subsp. anitrata</name>
    <dbReference type="NCBI Taxonomy" id="29318"/>
    <lineage>
        <taxon>Bacteria</taxon>
        <taxon>Bacillati</taxon>
        <taxon>Actinomycetota</taxon>
        <taxon>Actinomycetes</taxon>
        <taxon>Actinomycetales</taxon>
        <taxon>Actinomycetaceae</taxon>
        <taxon>Winkia</taxon>
    </lineage>
</organism>
<feature type="transmembrane region" description="Helical" evidence="1">
    <location>
        <begin position="30"/>
        <end position="48"/>
    </location>
</feature>
<evidence type="ECO:0000313" key="2">
    <source>
        <dbReference type="EMBL" id="WCE46041.1"/>
    </source>
</evidence>
<evidence type="ECO:0000256" key="1">
    <source>
        <dbReference type="SAM" id="Phobius"/>
    </source>
</evidence>
<protein>
    <recommendedName>
        <fullName evidence="4">ABC transporter permease</fullName>
    </recommendedName>
</protein>
<feature type="transmembrane region" description="Helical" evidence="1">
    <location>
        <begin position="162"/>
        <end position="185"/>
    </location>
</feature>
<keyword evidence="1" id="KW-0472">Membrane</keyword>
<dbReference type="KEGG" id="wne:PIG85_10415"/>
<dbReference type="RefSeq" id="WP_004807880.1">
    <property type="nucleotide sequence ID" value="NZ_CP116394.1"/>
</dbReference>
<dbReference type="Proteomes" id="UP001211044">
    <property type="component" value="Chromosome"/>
</dbReference>
<dbReference type="AlphaFoldDB" id="A0AB38XPL3"/>
<reference evidence="2" key="1">
    <citation type="submission" date="2023-01" db="EMBL/GenBank/DDBJ databases">
        <title>Comparative Genomic Analysis of the Clinically-Derived Winkia Strain NY0527 Provides Evidence into the Taxonomic Reassignment of Winkia neuii and Characterizes Their Virulence Traits.</title>
        <authorList>
            <person name="Cai X."/>
            <person name="Peng Y."/>
            <person name="Li M."/>
            <person name="Qiu Y."/>
            <person name="Wang Y."/>
            <person name="Xu L."/>
            <person name="Hou Q."/>
        </authorList>
    </citation>
    <scope>NUCLEOTIDE SEQUENCE</scope>
    <source>
        <strain evidence="2">NY0527</strain>
    </source>
</reference>
<gene>
    <name evidence="2" type="ORF">PIG85_10415</name>
</gene>
<sequence length="273" mass="28570">MSEQSKTTQLTGFFTMTRVEVGRLVHSPSLWLLCGVGIFMALLSPLTAKYAPQILDALVGSSNKGAAAGLPLPDPSWQQAGAQWMKNLGQVFSFVLILASAAFISAGQGNWPFFLSRRVGRAGLRLGTLVSLLLGAAVLFAFATGVFVLLTRAIWKQTRVSALLGGSCVWAVFAFILLAAVFFGANLGGGSRSGGTGMGAGVGSGFAAYLLLTLGGFWPWGAKHTLLGIPDLAGKVTSHSTHAALTWPLLSGIVVALLLIGMGTVRFCRKELD</sequence>
<name>A0AB38XPL3_9ACTO</name>
<keyword evidence="1" id="KW-1133">Transmembrane helix</keyword>
<feature type="transmembrane region" description="Helical" evidence="1">
    <location>
        <begin position="197"/>
        <end position="220"/>
    </location>
</feature>
<feature type="transmembrane region" description="Helical" evidence="1">
    <location>
        <begin position="126"/>
        <end position="150"/>
    </location>
</feature>
<proteinExistence type="predicted"/>
<keyword evidence="1" id="KW-0812">Transmembrane</keyword>
<evidence type="ECO:0000313" key="3">
    <source>
        <dbReference type="Proteomes" id="UP001211044"/>
    </source>
</evidence>
<feature type="transmembrane region" description="Helical" evidence="1">
    <location>
        <begin position="91"/>
        <end position="114"/>
    </location>
</feature>
<evidence type="ECO:0008006" key="4">
    <source>
        <dbReference type="Google" id="ProtNLM"/>
    </source>
</evidence>
<dbReference type="EMBL" id="CP116394">
    <property type="protein sequence ID" value="WCE46041.1"/>
    <property type="molecule type" value="Genomic_DNA"/>
</dbReference>
<feature type="transmembrane region" description="Helical" evidence="1">
    <location>
        <begin position="240"/>
        <end position="260"/>
    </location>
</feature>